<accession>A0A1A6C0M6</accession>
<evidence type="ECO:0000256" key="1">
    <source>
        <dbReference type="SAM" id="SignalP"/>
    </source>
</evidence>
<feature type="chain" id="PRO_5008343179" description="YaiO beta-barrel domain-containing protein" evidence="1">
    <location>
        <begin position="26"/>
        <end position="259"/>
    </location>
</feature>
<keyword evidence="4" id="KW-1185">Reference proteome</keyword>
<evidence type="ECO:0000313" key="3">
    <source>
        <dbReference type="EMBL" id="OBS08110.1"/>
    </source>
</evidence>
<keyword evidence="1" id="KW-0732">Signal</keyword>
<feature type="signal peptide" evidence="1">
    <location>
        <begin position="1"/>
        <end position="25"/>
    </location>
</feature>
<dbReference type="Proteomes" id="UP000029273">
    <property type="component" value="Unassembled WGS sequence"/>
</dbReference>
<dbReference type="NCBIfam" id="TIGR04390">
    <property type="entry name" value="OMP_YaiO_dom"/>
    <property type="match status" value="1"/>
</dbReference>
<proteinExistence type="predicted"/>
<evidence type="ECO:0000313" key="4">
    <source>
        <dbReference type="Proteomes" id="UP000029273"/>
    </source>
</evidence>
<protein>
    <recommendedName>
        <fullName evidence="2">YaiO beta-barrel domain-containing protein</fullName>
    </recommendedName>
</protein>
<reference evidence="3 4" key="1">
    <citation type="journal article" date="2014" name="Genome Announc.">
        <title>Draft Genome Sequence of the Iron-Oxidizing, Acidophilic, and Halotolerant 'Thiobacillus prosperus' Type Strain DSM 5130.</title>
        <authorList>
            <person name="Ossandon F.J."/>
            <person name="Cardenas J.P."/>
            <person name="Corbett M."/>
            <person name="Quatrini R."/>
            <person name="Holmes D.S."/>
            <person name="Watkin E."/>
        </authorList>
    </citation>
    <scope>NUCLEOTIDE SEQUENCE [LARGE SCALE GENOMIC DNA]</scope>
    <source>
        <strain evidence="3 4">DSM 5130</strain>
    </source>
</reference>
<feature type="domain" description="YaiO beta-barrel" evidence="2">
    <location>
        <begin position="34"/>
        <end position="203"/>
    </location>
</feature>
<evidence type="ECO:0000259" key="2">
    <source>
        <dbReference type="Pfam" id="PF19413"/>
    </source>
</evidence>
<organism evidence="3 4">
    <name type="scientific">Acidihalobacter prosperus</name>
    <dbReference type="NCBI Taxonomy" id="160660"/>
    <lineage>
        <taxon>Bacteria</taxon>
        <taxon>Pseudomonadati</taxon>
        <taxon>Pseudomonadota</taxon>
        <taxon>Gammaproteobacteria</taxon>
        <taxon>Chromatiales</taxon>
        <taxon>Ectothiorhodospiraceae</taxon>
        <taxon>Acidihalobacter</taxon>
    </lineage>
</organism>
<dbReference type="Pfam" id="PF19413">
    <property type="entry name" value="YaiO"/>
    <property type="match status" value="1"/>
</dbReference>
<dbReference type="InterPro" id="IPR030887">
    <property type="entry name" value="Beta-barrel_YaiO"/>
</dbReference>
<gene>
    <name evidence="3" type="ORF">Thpro_022360</name>
</gene>
<dbReference type="EMBL" id="JQSG02000006">
    <property type="protein sequence ID" value="OBS08110.1"/>
    <property type="molecule type" value="Genomic_DNA"/>
</dbReference>
<dbReference type="RefSeq" id="WP_052064692.1">
    <property type="nucleotide sequence ID" value="NZ_JQSG02000006.1"/>
</dbReference>
<name>A0A1A6C0M6_9GAMM</name>
<dbReference type="OrthoDB" id="6238061at2"/>
<sequence length="259" mass="28528">MHRLMRCACVLGVLLPPVCASTARASGYVEGGAMNYRLTQGYGSWQGLYAAGVWGVGSGTVWNWELDHNREFGQRASYGVIGLTQTLSPRWYTSLSLGGSNAGDIMPSRRFDASLARKWLGGGWLITSVGASRIEFRDGHKTSALNAGLVAYLPADWVLQGGHDWARSDPGAAFAGRSFVAVTQGRAGRHYLTLRYGWGGEAYLVLGANALNVNYQSRDISLNWRQWVTPDWGFSLYLEDYSNPYYRRTGGRIGVFYAF</sequence>
<dbReference type="AlphaFoldDB" id="A0A1A6C0M6"/>
<comment type="caution">
    <text evidence="3">The sequence shown here is derived from an EMBL/GenBank/DDBJ whole genome shotgun (WGS) entry which is preliminary data.</text>
</comment>